<dbReference type="PANTHER" id="PTHR31367:SF5">
    <property type="entry name" value="CYTOSOLIC 5'-NUCLEOTIDASE 1A"/>
    <property type="match status" value="1"/>
</dbReference>
<reference evidence="1" key="2">
    <citation type="submission" date="2020-09" db="EMBL/GenBank/DDBJ databases">
        <authorList>
            <person name="Sun Q."/>
            <person name="Zhou Y."/>
        </authorList>
    </citation>
    <scope>NUCLEOTIDE SEQUENCE</scope>
    <source>
        <strain evidence="1">CGMCC 1.12181</strain>
    </source>
</reference>
<dbReference type="Pfam" id="PF06189">
    <property type="entry name" value="5-nucleotidase"/>
    <property type="match status" value="1"/>
</dbReference>
<accession>A0A917FIH8</accession>
<gene>
    <name evidence="1" type="ORF">GCM10011365_03260</name>
</gene>
<dbReference type="GO" id="GO:0005737">
    <property type="term" value="C:cytoplasm"/>
    <property type="evidence" value="ECO:0007669"/>
    <property type="project" value="InterPro"/>
</dbReference>
<dbReference type="Proteomes" id="UP000605253">
    <property type="component" value="Unassembled WGS sequence"/>
</dbReference>
<protein>
    <submittedName>
        <fullName evidence="1">5'-nucleotidase</fullName>
    </submittedName>
</protein>
<dbReference type="AlphaFoldDB" id="A0A917FIH8"/>
<dbReference type="InterPro" id="IPR010394">
    <property type="entry name" value="5-nucleotidase"/>
</dbReference>
<dbReference type="RefSeq" id="WP_188363918.1">
    <property type="nucleotide sequence ID" value="NZ_BAABJF010000011.1"/>
</dbReference>
<evidence type="ECO:0000313" key="1">
    <source>
        <dbReference type="EMBL" id="GGF85591.1"/>
    </source>
</evidence>
<dbReference type="EMBL" id="BMEO01000001">
    <property type="protein sequence ID" value="GGF85591.1"/>
    <property type="molecule type" value="Genomic_DNA"/>
</dbReference>
<dbReference type="GO" id="GO:0000287">
    <property type="term" value="F:magnesium ion binding"/>
    <property type="evidence" value="ECO:0007669"/>
    <property type="project" value="InterPro"/>
</dbReference>
<keyword evidence="2" id="KW-1185">Reference proteome</keyword>
<proteinExistence type="predicted"/>
<dbReference type="GO" id="GO:0000166">
    <property type="term" value="F:nucleotide binding"/>
    <property type="evidence" value="ECO:0007669"/>
    <property type="project" value="InterPro"/>
</dbReference>
<dbReference type="GO" id="GO:0009117">
    <property type="term" value="P:nucleotide metabolic process"/>
    <property type="evidence" value="ECO:0007669"/>
    <property type="project" value="InterPro"/>
</dbReference>
<comment type="caution">
    <text evidence="1">The sequence shown here is derived from an EMBL/GenBank/DDBJ whole genome shotgun (WGS) entry which is preliminary data.</text>
</comment>
<name>A0A917FIH8_9GAMM</name>
<reference evidence="1" key="1">
    <citation type="journal article" date="2014" name="Int. J. Syst. Evol. Microbiol.">
        <title>Complete genome sequence of Corynebacterium casei LMG S-19264T (=DSM 44701T), isolated from a smear-ripened cheese.</title>
        <authorList>
            <consortium name="US DOE Joint Genome Institute (JGI-PGF)"/>
            <person name="Walter F."/>
            <person name="Albersmeier A."/>
            <person name="Kalinowski J."/>
            <person name="Ruckert C."/>
        </authorList>
    </citation>
    <scope>NUCLEOTIDE SEQUENCE</scope>
    <source>
        <strain evidence="1">CGMCC 1.12181</strain>
    </source>
</reference>
<dbReference type="GO" id="GO:0008253">
    <property type="term" value="F:5'-nucleotidase activity"/>
    <property type="evidence" value="ECO:0007669"/>
    <property type="project" value="InterPro"/>
</dbReference>
<evidence type="ECO:0000313" key="2">
    <source>
        <dbReference type="Proteomes" id="UP000605253"/>
    </source>
</evidence>
<sequence length="300" mass="33321">MLTLAISSRTLFDLDEAHKIFLTEGLSAYRDYQLAREDEPLEPGVAFMLVQKLLNIKHPENGGDLVEVVLVSRNNGDTGLRIFNSIEHHGLNISRAVFSNGGSPYDYLPALGVELFLSAHNSDVVGAIKAGHAAAHLMTRKSIKSQDSQVRIAFDGDAVIFSDESEQIYQSGGLEAFRENEHNLRNQPLTPGPFERFLKKLHDLQTLFAPGESPIRTALVTARSAPSHKRVILTLRSWGIRIDEALFLGGQDKSDFLKSFRADIFFEDQLTYVKTASEHTATGHVPYGITNHQPIIKKES</sequence>
<organism evidence="1 2">
    <name type="scientific">Marinicella pacifica</name>
    <dbReference type="NCBI Taxonomy" id="1171543"/>
    <lineage>
        <taxon>Bacteria</taxon>
        <taxon>Pseudomonadati</taxon>
        <taxon>Pseudomonadota</taxon>
        <taxon>Gammaproteobacteria</taxon>
        <taxon>Lysobacterales</taxon>
        <taxon>Marinicellaceae</taxon>
        <taxon>Marinicella</taxon>
    </lineage>
</organism>
<dbReference type="PANTHER" id="PTHR31367">
    <property type="entry name" value="CYTOSOLIC 5'-NUCLEOTIDASE 1 FAMILY MEMBER"/>
    <property type="match status" value="1"/>
</dbReference>